<dbReference type="Proteomes" id="UP001500827">
    <property type="component" value="Unassembled WGS sequence"/>
</dbReference>
<evidence type="ECO:0000313" key="1">
    <source>
        <dbReference type="EMBL" id="GAA3904774.1"/>
    </source>
</evidence>
<comment type="caution">
    <text evidence="1">The sequence shown here is derived from an EMBL/GenBank/DDBJ whole genome shotgun (WGS) entry which is preliminary data.</text>
</comment>
<protein>
    <submittedName>
        <fullName evidence="1">Uncharacterized protein</fullName>
    </submittedName>
</protein>
<gene>
    <name evidence="1" type="ORF">GCM10022276_24230</name>
</gene>
<proteinExistence type="predicted"/>
<keyword evidence="2" id="KW-1185">Reference proteome</keyword>
<organism evidence="1 2">
    <name type="scientific">Sphingomonas limnosediminicola</name>
    <dbReference type="NCBI Taxonomy" id="940133"/>
    <lineage>
        <taxon>Bacteria</taxon>
        <taxon>Pseudomonadati</taxon>
        <taxon>Pseudomonadota</taxon>
        <taxon>Alphaproteobacteria</taxon>
        <taxon>Sphingomonadales</taxon>
        <taxon>Sphingomonadaceae</taxon>
        <taxon>Sphingomonas</taxon>
    </lineage>
</organism>
<evidence type="ECO:0000313" key="2">
    <source>
        <dbReference type="Proteomes" id="UP001500827"/>
    </source>
</evidence>
<dbReference type="EMBL" id="BAABBM010000001">
    <property type="protein sequence ID" value="GAA3904774.1"/>
    <property type="molecule type" value="Genomic_DNA"/>
</dbReference>
<name>A0ABP7LP19_9SPHN</name>
<reference evidence="2" key="1">
    <citation type="journal article" date="2019" name="Int. J. Syst. Evol. Microbiol.">
        <title>The Global Catalogue of Microorganisms (GCM) 10K type strain sequencing project: providing services to taxonomists for standard genome sequencing and annotation.</title>
        <authorList>
            <consortium name="The Broad Institute Genomics Platform"/>
            <consortium name="The Broad Institute Genome Sequencing Center for Infectious Disease"/>
            <person name="Wu L."/>
            <person name="Ma J."/>
        </authorList>
    </citation>
    <scope>NUCLEOTIDE SEQUENCE [LARGE SCALE GENOMIC DNA]</scope>
    <source>
        <strain evidence="2">JCM 17543</strain>
    </source>
</reference>
<accession>A0ABP7LP19</accession>
<sequence length="55" mass="6136">MSPLWSDLALARAALAKAVERGVVEAPEKPEPARQQEERDAVRRVLRPRLKSCAL</sequence>